<dbReference type="Gene3D" id="3.90.850.10">
    <property type="entry name" value="Fumarylacetoacetase-like, C-terminal domain"/>
    <property type="match status" value="1"/>
</dbReference>
<keyword evidence="7" id="KW-1185">Reference proteome</keyword>
<comment type="cofactor">
    <cofactor evidence="4">
        <name>Mg(2+)</name>
        <dbReference type="ChEBI" id="CHEBI:18420"/>
    </cofactor>
    <cofactor evidence="4">
        <name>Ca(2+)</name>
        <dbReference type="ChEBI" id="CHEBI:29108"/>
    </cofactor>
</comment>
<dbReference type="InterPro" id="IPR005959">
    <property type="entry name" value="Fumarylacetoacetase"/>
</dbReference>
<evidence type="ECO:0000313" key="6">
    <source>
        <dbReference type="EMBL" id="MEQ2241798.1"/>
    </source>
</evidence>
<keyword evidence="4" id="KW-0460">Magnesium</keyword>
<dbReference type="InterPro" id="IPR036663">
    <property type="entry name" value="Fumarylacetoacetase_C_sf"/>
</dbReference>
<evidence type="ECO:0000256" key="4">
    <source>
        <dbReference type="RuleBase" id="RU366008"/>
    </source>
</evidence>
<keyword evidence="4" id="KW-0106">Calcium</keyword>
<sequence length="104" mass="11302">KPPVFGPSKQLDIELEMAFFVGGGNKLGEPISINKAHEHIFGMVLMNDWSGPPLLFSVVKTPFPREGRGSIPSLRVAFGCMWLRSPLCLPQVLGGMSVAPQTHC</sequence>
<reference evidence="6 7" key="1">
    <citation type="submission" date="2021-06" db="EMBL/GenBank/DDBJ databases">
        <authorList>
            <person name="Palmer J.M."/>
        </authorList>
    </citation>
    <scope>NUCLEOTIDE SEQUENCE [LARGE SCALE GENOMIC DNA]</scope>
    <source>
        <strain evidence="7">if_2019</strain>
        <tissue evidence="6">Muscle</tissue>
    </source>
</reference>
<evidence type="ECO:0000256" key="1">
    <source>
        <dbReference type="ARBA" id="ARBA00000353"/>
    </source>
</evidence>
<organism evidence="6 7">
    <name type="scientific">Ilyodon furcidens</name>
    <name type="common">goldbreast splitfin</name>
    <dbReference type="NCBI Taxonomy" id="33524"/>
    <lineage>
        <taxon>Eukaryota</taxon>
        <taxon>Metazoa</taxon>
        <taxon>Chordata</taxon>
        <taxon>Craniata</taxon>
        <taxon>Vertebrata</taxon>
        <taxon>Euteleostomi</taxon>
        <taxon>Actinopterygii</taxon>
        <taxon>Neopterygii</taxon>
        <taxon>Teleostei</taxon>
        <taxon>Neoteleostei</taxon>
        <taxon>Acanthomorphata</taxon>
        <taxon>Ovalentaria</taxon>
        <taxon>Atherinomorphae</taxon>
        <taxon>Cyprinodontiformes</taxon>
        <taxon>Goodeidae</taxon>
        <taxon>Ilyodon</taxon>
    </lineage>
</organism>
<dbReference type="PANTHER" id="PTHR43069">
    <property type="entry name" value="FUMARYLACETOACETASE"/>
    <property type="match status" value="1"/>
</dbReference>
<evidence type="ECO:0000256" key="2">
    <source>
        <dbReference type="ARBA" id="ARBA00010211"/>
    </source>
</evidence>
<evidence type="ECO:0000256" key="3">
    <source>
        <dbReference type="ARBA" id="ARBA00014741"/>
    </source>
</evidence>
<feature type="non-terminal residue" evidence="6">
    <location>
        <position position="1"/>
    </location>
</feature>
<dbReference type="PANTHER" id="PTHR43069:SF2">
    <property type="entry name" value="FUMARYLACETOACETASE"/>
    <property type="match status" value="1"/>
</dbReference>
<gene>
    <name evidence="6" type="ORF">ILYODFUR_029043</name>
</gene>
<name>A0ABV0UCE7_9TELE</name>
<feature type="domain" description="Fumarylacetoacetase-like C-terminal" evidence="5">
    <location>
        <begin position="8"/>
        <end position="50"/>
    </location>
</feature>
<evidence type="ECO:0000259" key="5">
    <source>
        <dbReference type="Pfam" id="PF01557"/>
    </source>
</evidence>
<keyword evidence="4" id="KW-0585">Phenylalanine catabolism</keyword>
<protein>
    <recommendedName>
        <fullName evidence="3 4">Fumarylacetoacetase</fullName>
        <ecNumber evidence="4">3.7.1.2</ecNumber>
    </recommendedName>
    <alternativeName>
        <fullName evidence="4">Fumarylacetoacetate hydrolase</fullName>
    </alternativeName>
</protein>
<keyword evidence="4" id="KW-0378">Hydrolase</keyword>
<comment type="similarity">
    <text evidence="2 4">Belongs to the FAH family.</text>
</comment>
<dbReference type="EMBL" id="JAHRIQ010061998">
    <property type="protein sequence ID" value="MEQ2241798.1"/>
    <property type="molecule type" value="Genomic_DNA"/>
</dbReference>
<evidence type="ECO:0000313" key="7">
    <source>
        <dbReference type="Proteomes" id="UP001482620"/>
    </source>
</evidence>
<keyword evidence="4" id="KW-0828">Tyrosine catabolism</keyword>
<dbReference type="EC" id="3.7.1.2" evidence="4"/>
<accession>A0ABV0UCE7</accession>
<dbReference type="InterPro" id="IPR011234">
    <property type="entry name" value="Fumarylacetoacetase-like_C"/>
</dbReference>
<dbReference type="SUPFAM" id="SSF56529">
    <property type="entry name" value="FAH"/>
    <property type="match status" value="1"/>
</dbReference>
<dbReference type="Proteomes" id="UP001482620">
    <property type="component" value="Unassembled WGS sequence"/>
</dbReference>
<dbReference type="Pfam" id="PF01557">
    <property type="entry name" value="FAA_hydrolase"/>
    <property type="match status" value="1"/>
</dbReference>
<comment type="catalytic activity">
    <reaction evidence="1 4">
        <text>4-fumarylacetoacetate + H2O = acetoacetate + fumarate + H(+)</text>
        <dbReference type="Rhea" id="RHEA:10244"/>
        <dbReference type="ChEBI" id="CHEBI:13705"/>
        <dbReference type="ChEBI" id="CHEBI:15377"/>
        <dbReference type="ChEBI" id="CHEBI:15378"/>
        <dbReference type="ChEBI" id="CHEBI:18034"/>
        <dbReference type="ChEBI" id="CHEBI:29806"/>
        <dbReference type="EC" id="3.7.1.2"/>
    </reaction>
</comment>
<comment type="pathway">
    <text evidence="4">Amino-acid degradation; L-phenylalanine degradation; acetoacetate and fumarate from L-phenylalanine: step 6/6.</text>
</comment>
<comment type="caution">
    <text evidence="6">The sequence shown here is derived from an EMBL/GenBank/DDBJ whole genome shotgun (WGS) entry which is preliminary data.</text>
</comment>
<keyword evidence="4" id="KW-0479">Metal-binding</keyword>
<proteinExistence type="inferred from homology"/>